<accession>A0A811TKF0</accession>
<evidence type="ECO:0000313" key="1">
    <source>
        <dbReference type="EMBL" id="CAD6494918.1"/>
    </source>
</evidence>
<evidence type="ECO:0000313" key="2">
    <source>
        <dbReference type="Proteomes" id="UP000612009"/>
    </source>
</evidence>
<dbReference type="Proteomes" id="UP000612009">
    <property type="component" value="Unassembled WGS sequence"/>
</dbReference>
<protein>
    <submittedName>
        <fullName evidence="1">Uncharacterized protein</fullName>
    </submittedName>
</protein>
<sequence>MNCCNNEIGLWDWNCRYSSGHRIVRFIPFIHDTIRVCGDCKRVASWIWWCPQELYSGVFSCTQTANIHQSGIYNTTTIIEGYAEWLNRTPIPDIFNCRTDDIGCAIVNPSRSINRCHNEVWFSLCCIYADITDIFYRVSVCGRIKDTSLVVVVPVAFVHAFMHIPVTEDMIISKEHDPHAIAIARYVPAIVDVTPAENHRSLRRLGGVVIDIIPWEPLEEAIVCLNLHCVTLIHPAYQIAQILNIRSNHRTLILEVYSLIRIPQIVRIKGWSLMVAVCQIITINR</sequence>
<name>A0A811TKF0_9EURY</name>
<proteinExistence type="predicted"/>
<dbReference type="AlphaFoldDB" id="A0A811TKF0"/>
<organism evidence="1 2">
    <name type="scientific">Candidatus Argoarchaeum ethanivorans</name>
    <dbReference type="NCBI Taxonomy" id="2608793"/>
    <lineage>
        <taxon>Archaea</taxon>
        <taxon>Methanobacteriati</taxon>
        <taxon>Methanobacteriota</taxon>
        <taxon>Stenosarchaea group</taxon>
        <taxon>Methanomicrobia</taxon>
        <taxon>Methanosarcinales</taxon>
        <taxon>Methanosarcinales incertae sedis</taxon>
        <taxon>GOM Arc I cluster</taxon>
        <taxon>Candidatus Argoarchaeum</taxon>
    </lineage>
</organism>
<reference evidence="1" key="1">
    <citation type="submission" date="2020-10" db="EMBL/GenBank/DDBJ databases">
        <authorList>
            <person name="Hahn C.J."/>
            <person name="Laso-Perez R."/>
            <person name="Vulcano F."/>
            <person name="Vaziourakis K.-M."/>
            <person name="Stokke R."/>
            <person name="Steen I.H."/>
            <person name="Teske A."/>
            <person name="Boetius A."/>
            <person name="Liebeke M."/>
            <person name="Amann R."/>
            <person name="Knittel K."/>
        </authorList>
    </citation>
    <scope>NUCLEOTIDE SEQUENCE</scope>
    <source>
        <strain evidence="1">Gfbio:e3339647-f889-4370-9287-4fb5cb688e4c:AG392J18_GoMArc1</strain>
    </source>
</reference>
<dbReference type="EMBL" id="CAJHIR010000099">
    <property type="protein sequence ID" value="CAD6494918.1"/>
    <property type="molecule type" value="Genomic_DNA"/>
</dbReference>
<gene>
    <name evidence="1" type="ORF">LAKADJCE_00998</name>
</gene>
<comment type="caution">
    <text evidence="1">The sequence shown here is derived from an EMBL/GenBank/DDBJ whole genome shotgun (WGS) entry which is preliminary data.</text>
</comment>